<evidence type="ECO:0000313" key="5">
    <source>
        <dbReference type="Proteomes" id="UP000271974"/>
    </source>
</evidence>
<dbReference type="PROSITE" id="PS50948">
    <property type="entry name" value="PAN"/>
    <property type="match status" value="1"/>
</dbReference>
<keyword evidence="1" id="KW-0472">Membrane</keyword>
<dbReference type="Pfam" id="PF00024">
    <property type="entry name" value="PAN_1"/>
    <property type="match status" value="1"/>
</dbReference>
<protein>
    <recommendedName>
        <fullName evidence="3">Apple domain-containing protein</fullName>
    </recommendedName>
</protein>
<dbReference type="SUPFAM" id="SSF57414">
    <property type="entry name" value="Hairpin loop containing domain-like"/>
    <property type="match status" value="1"/>
</dbReference>
<feature type="signal peptide" evidence="2">
    <location>
        <begin position="1"/>
        <end position="32"/>
    </location>
</feature>
<dbReference type="AlphaFoldDB" id="A0A433T326"/>
<name>A0A433T326_ELYCH</name>
<evidence type="ECO:0000259" key="3">
    <source>
        <dbReference type="PROSITE" id="PS50948"/>
    </source>
</evidence>
<sequence>MPRTSSCRVVYLATLHTLTLLLLLVNPKNVQAAFCTKGSARAPITLIRITKSSFSAEIFRVDVKAREATRVHEHYSQRFKTSAVYIIDDVMNAQFQIYNRKTNTGVSNLGGGACREDNTEPTIGLMRWMVSRMPPVSYVGTEDVAGETLHNWRACREDDDFEYQEDLYTTGPARQWGSPSGGDYVPVKMVVKKMNKKTSERSQVNDYFLQFVARDDNDPDFQDDLNPPIGSSCDIGASMKMPVLPESIIYTSEPTDMPQKPITYILDSEKQLVITKGEAADSTDQYRDVDSYKLGVNFKMPSDQGESCGMSSYAVLGDRELQRSISYADSYSTDPFESVRHFLGISDGFTYNGEHTVRGIPCMVFTKFYEDYRGTGETTVILYFTTPQVKISSSVGGKSSIPSVLIKKDVWKGGKVIYEHNIYNLGILDYSRLDYDPLDISDCKADMGEVAFTLLFAIGDQYDIKHAKNFHDLEVLKGDLRAELAKTAGVDELRVQITDLLFQRGKFMAQVRLLGPLTRQAYITQVAGSIPDMATYPDKYVTRYYYSLDFCQQRAVGRDEVNFVSYCESTQVCLVYQDVEPSDLTIDDDCTGYFIGNNRADPVELKDAWSKITDAVDSGLFQVDGYKASKVAKFDPSAEHNQTIPSIQMYEKIPGSTIEQAISTDKYSSLLDCTNDCTNSFNFECEAFTYCEADQTCKLNPSPNNQWGVYVERNPRCDVYVRKYLSDFTALETTSVAIDTEMVFEKVEDPDLCARLCVNLNDFRCESFDFCALDDGGGSGTCSLFRKHYFDVAESSSTVILPHTKCTHYSRNYLGDYDRKDGLTSLPLLTQTRKSSPDSCAKACSSQDTSGESRCTIFHFCQVGGECQFVDESSFTGEASRRLPELTEAAGCATYSLKRDVFQIHGRSNALRAKARQALSSMLGGAGAGGGEYGAGSMAGLALVMLALGAALFLLAMFVWTRHQRGQGFSCFSTGGGAGKEMSIEFSKEQLDVVNA</sequence>
<dbReference type="Proteomes" id="UP000271974">
    <property type="component" value="Unassembled WGS sequence"/>
</dbReference>
<dbReference type="InterPro" id="IPR003609">
    <property type="entry name" value="Pan_app"/>
</dbReference>
<feature type="domain" description="Apple" evidence="3">
    <location>
        <begin position="643"/>
        <end position="724"/>
    </location>
</feature>
<keyword evidence="5" id="KW-1185">Reference proteome</keyword>
<feature type="chain" id="PRO_5019223896" description="Apple domain-containing protein" evidence="2">
    <location>
        <begin position="33"/>
        <end position="996"/>
    </location>
</feature>
<dbReference type="PANTHER" id="PTHR36902">
    <property type="entry name" value="ENRICHED IN SURFACE-LABELED PROTEOME PROTEIN 9"/>
    <property type="match status" value="1"/>
</dbReference>
<keyword evidence="1" id="KW-1133">Transmembrane helix</keyword>
<keyword evidence="2" id="KW-0732">Signal</keyword>
<proteinExistence type="predicted"/>
<accession>A0A433T326</accession>
<comment type="caution">
    <text evidence="4">The sequence shown here is derived from an EMBL/GenBank/DDBJ whole genome shotgun (WGS) entry which is preliminary data.</text>
</comment>
<evidence type="ECO:0000313" key="4">
    <source>
        <dbReference type="EMBL" id="RUS75900.1"/>
    </source>
</evidence>
<dbReference type="InterPro" id="IPR058831">
    <property type="entry name" value="LolA-like_dom_2nd"/>
</dbReference>
<evidence type="ECO:0000256" key="2">
    <source>
        <dbReference type="SAM" id="SignalP"/>
    </source>
</evidence>
<dbReference type="OrthoDB" id="6146810at2759"/>
<keyword evidence="1" id="KW-0812">Transmembrane</keyword>
<dbReference type="PANTHER" id="PTHR36902:SF1">
    <property type="entry name" value="ENRICHED IN SURFACE-LABELED PROTEOME PROTEIN 9"/>
    <property type="match status" value="1"/>
</dbReference>
<evidence type="ECO:0000256" key="1">
    <source>
        <dbReference type="SAM" id="Phobius"/>
    </source>
</evidence>
<organism evidence="4 5">
    <name type="scientific">Elysia chlorotica</name>
    <name type="common">Eastern emerald elysia</name>
    <name type="synonym">Sea slug</name>
    <dbReference type="NCBI Taxonomy" id="188477"/>
    <lineage>
        <taxon>Eukaryota</taxon>
        <taxon>Metazoa</taxon>
        <taxon>Spiralia</taxon>
        <taxon>Lophotrochozoa</taxon>
        <taxon>Mollusca</taxon>
        <taxon>Gastropoda</taxon>
        <taxon>Heterobranchia</taxon>
        <taxon>Euthyneura</taxon>
        <taxon>Panpulmonata</taxon>
        <taxon>Sacoglossa</taxon>
        <taxon>Placobranchoidea</taxon>
        <taxon>Plakobranchidae</taxon>
        <taxon>Elysia</taxon>
    </lineage>
</organism>
<reference evidence="4 5" key="1">
    <citation type="submission" date="2019-01" db="EMBL/GenBank/DDBJ databases">
        <title>A draft genome assembly of the solar-powered sea slug Elysia chlorotica.</title>
        <authorList>
            <person name="Cai H."/>
            <person name="Li Q."/>
            <person name="Fang X."/>
            <person name="Li J."/>
            <person name="Curtis N.E."/>
            <person name="Altenburger A."/>
            <person name="Shibata T."/>
            <person name="Feng M."/>
            <person name="Maeda T."/>
            <person name="Schwartz J.A."/>
            <person name="Shigenobu S."/>
            <person name="Lundholm N."/>
            <person name="Nishiyama T."/>
            <person name="Yang H."/>
            <person name="Hasebe M."/>
            <person name="Li S."/>
            <person name="Pierce S.K."/>
            <person name="Wang J."/>
        </authorList>
    </citation>
    <scope>NUCLEOTIDE SEQUENCE [LARGE SCALE GENOMIC DNA]</scope>
    <source>
        <strain evidence="4">EC2010</strain>
        <tissue evidence="4">Whole organism of an adult</tissue>
    </source>
</reference>
<dbReference type="Pfam" id="PF25898">
    <property type="entry name" value="LolA_2nd_metazoa"/>
    <property type="match status" value="1"/>
</dbReference>
<feature type="transmembrane region" description="Helical" evidence="1">
    <location>
        <begin position="938"/>
        <end position="960"/>
    </location>
</feature>
<dbReference type="SMART" id="SM00473">
    <property type="entry name" value="PAN_AP"/>
    <property type="match status" value="2"/>
</dbReference>
<dbReference type="Gene3D" id="3.50.4.10">
    <property type="entry name" value="Hepatocyte Growth Factor"/>
    <property type="match status" value="2"/>
</dbReference>
<dbReference type="EMBL" id="RQTK01000702">
    <property type="protein sequence ID" value="RUS75900.1"/>
    <property type="molecule type" value="Genomic_DNA"/>
</dbReference>
<gene>
    <name evidence="4" type="ORF">EGW08_016333</name>
</gene>